<gene>
    <name evidence="1" type="ORF">Slin15195_G106660</name>
</gene>
<dbReference type="OrthoDB" id="3637419at2759"/>
<dbReference type="EMBL" id="CP099426">
    <property type="protein sequence ID" value="USW57347.1"/>
    <property type="molecule type" value="Genomic_DNA"/>
</dbReference>
<evidence type="ECO:0000313" key="1">
    <source>
        <dbReference type="EMBL" id="USW57347.1"/>
    </source>
</evidence>
<evidence type="ECO:0000313" key="2">
    <source>
        <dbReference type="Proteomes" id="UP001056384"/>
    </source>
</evidence>
<keyword evidence="2" id="KW-1185">Reference proteome</keyword>
<accession>A0A9Q9EP61</accession>
<sequence>MKALEHLRLDYALSFERPDDRKRDEHDVEVEAIGFLRKLRALKTLTISSMALFGHTGYAPDRDFKSSKHEELIILHHEINLDGSIRQLLRDPMVASLERFILMNYRKDRWISKDGIEDCKLDQIPSPAMTVPSGLLGHLTHLSDGFKARLDQVPADAQSCVIGHWRCEAAKDLPEWQRQALQATLDRIRRDMAL</sequence>
<reference evidence="1" key="1">
    <citation type="submission" date="2022-06" db="EMBL/GenBank/DDBJ databases">
        <title>Complete genome sequences of two strains of the flax pathogen Septoria linicola.</title>
        <authorList>
            <person name="Lapalu N."/>
            <person name="Simon A."/>
            <person name="Demenou B."/>
            <person name="Paumier D."/>
            <person name="Guillot M.-P."/>
            <person name="Gout L."/>
            <person name="Valade R."/>
        </authorList>
    </citation>
    <scope>NUCLEOTIDE SEQUENCE</scope>
    <source>
        <strain evidence="1">SE15195</strain>
    </source>
</reference>
<protein>
    <submittedName>
        <fullName evidence="1">Uncharacterized protein</fullName>
    </submittedName>
</protein>
<dbReference type="AlphaFoldDB" id="A0A9Q9EP61"/>
<name>A0A9Q9EP61_9PEZI</name>
<dbReference type="Proteomes" id="UP001056384">
    <property type="component" value="Chromosome 9"/>
</dbReference>
<proteinExistence type="predicted"/>
<organism evidence="1 2">
    <name type="scientific">Septoria linicola</name>
    <dbReference type="NCBI Taxonomy" id="215465"/>
    <lineage>
        <taxon>Eukaryota</taxon>
        <taxon>Fungi</taxon>
        <taxon>Dikarya</taxon>
        <taxon>Ascomycota</taxon>
        <taxon>Pezizomycotina</taxon>
        <taxon>Dothideomycetes</taxon>
        <taxon>Dothideomycetidae</taxon>
        <taxon>Mycosphaerellales</taxon>
        <taxon>Mycosphaerellaceae</taxon>
        <taxon>Septoria</taxon>
    </lineage>
</organism>